<proteinExistence type="predicted"/>
<dbReference type="PANTHER" id="PTHR12704">
    <property type="entry name" value="TRANS-GOLGI PROTEIN GMX33"/>
    <property type="match status" value="1"/>
</dbReference>
<dbReference type="GO" id="GO:0006890">
    <property type="term" value="P:retrograde vesicle-mediated transport, Golgi to endoplasmic reticulum"/>
    <property type="evidence" value="ECO:0007669"/>
    <property type="project" value="TreeGrafter"/>
</dbReference>
<dbReference type="PANTHER" id="PTHR12704:SF2">
    <property type="entry name" value="GOLGI PHOSPHOPROTEIN 3 HOMOLOG SAURON"/>
    <property type="match status" value="1"/>
</dbReference>
<comment type="caution">
    <text evidence="5">The sequence shown here is derived from an EMBL/GenBank/DDBJ whole genome shotgun (WGS) entry which is preliminary data.</text>
</comment>
<dbReference type="GO" id="GO:0070273">
    <property type="term" value="F:phosphatidylinositol-4-phosphate binding"/>
    <property type="evidence" value="ECO:0007669"/>
    <property type="project" value="InterPro"/>
</dbReference>
<dbReference type="EMBL" id="VXRY01000150">
    <property type="protein sequence ID" value="MXY33218.1"/>
    <property type="molecule type" value="Genomic_DNA"/>
</dbReference>
<dbReference type="Pfam" id="PF05719">
    <property type="entry name" value="GPP34"/>
    <property type="match status" value="1"/>
</dbReference>
<evidence type="ECO:0000256" key="1">
    <source>
        <dbReference type="ARBA" id="ARBA00004255"/>
    </source>
</evidence>
<keyword evidence="2" id="KW-0333">Golgi apparatus</keyword>
<dbReference type="GO" id="GO:0007030">
    <property type="term" value="P:Golgi organization"/>
    <property type="evidence" value="ECO:0007669"/>
    <property type="project" value="TreeGrafter"/>
</dbReference>
<accession>A0A6B0XXD5</accession>
<name>A0A6B0XXD5_9RHOB</name>
<evidence type="ECO:0000256" key="2">
    <source>
        <dbReference type="ARBA" id="ARBA00023034"/>
    </source>
</evidence>
<evidence type="ECO:0000256" key="3">
    <source>
        <dbReference type="ARBA" id="ARBA00023121"/>
    </source>
</evidence>
<dbReference type="GO" id="GO:0012505">
    <property type="term" value="C:endomembrane system"/>
    <property type="evidence" value="ECO:0007669"/>
    <property type="project" value="UniProtKB-ARBA"/>
</dbReference>
<gene>
    <name evidence="5" type="ORF">F4Y60_03830</name>
</gene>
<dbReference type="Gene3D" id="1.10.3630.10">
    <property type="entry name" value="yeast vps74-n-term truncation variant domain like"/>
    <property type="match status" value="1"/>
</dbReference>
<comment type="subcellular location">
    <subcellularLocation>
        <location evidence="1">Golgi apparatus membrane</location>
        <topology evidence="1">Peripheral membrane protein</topology>
        <orientation evidence="1">Cytoplasmic side</orientation>
    </subcellularLocation>
</comment>
<evidence type="ECO:0000313" key="5">
    <source>
        <dbReference type="EMBL" id="MXY33218.1"/>
    </source>
</evidence>
<dbReference type="AlphaFoldDB" id="A0A6B0XXD5"/>
<organism evidence="5">
    <name type="scientific">Boseongicola sp. SB0664_bin_43</name>
    <dbReference type="NCBI Taxonomy" id="2604844"/>
    <lineage>
        <taxon>Bacteria</taxon>
        <taxon>Pseudomonadati</taxon>
        <taxon>Pseudomonadota</taxon>
        <taxon>Alphaproteobacteria</taxon>
        <taxon>Rhodobacterales</taxon>
        <taxon>Paracoccaceae</taxon>
        <taxon>Boseongicola</taxon>
    </lineage>
</organism>
<evidence type="ECO:0000256" key="4">
    <source>
        <dbReference type="ARBA" id="ARBA00023136"/>
    </source>
</evidence>
<dbReference type="InterPro" id="IPR038261">
    <property type="entry name" value="GPP34-like_sf"/>
</dbReference>
<keyword evidence="3" id="KW-0446">Lipid-binding</keyword>
<dbReference type="GO" id="GO:0043001">
    <property type="term" value="P:Golgi to plasma membrane protein transport"/>
    <property type="evidence" value="ECO:0007669"/>
    <property type="project" value="TreeGrafter"/>
</dbReference>
<keyword evidence="4" id="KW-0472">Membrane</keyword>
<protein>
    <submittedName>
        <fullName evidence="5">GPP34 family phosphoprotein</fullName>
    </submittedName>
</protein>
<dbReference type="GO" id="GO:0005829">
    <property type="term" value="C:cytosol"/>
    <property type="evidence" value="ECO:0007669"/>
    <property type="project" value="TreeGrafter"/>
</dbReference>
<dbReference type="InterPro" id="IPR008628">
    <property type="entry name" value="GPP34-like"/>
</dbReference>
<reference evidence="5" key="1">
    <citation type="submission" date="2019-09" db="EMBL/GenBank/DDBJ databases">
        <title>Characterisation of the sponge microbiome using genome-centric metagenomics.</title>
        <authorList>
            <person name="Engelberts J.P."/>
            <person name="Robbins S.J."/>
            <person name="De Goeij J.M."/>
            <person name="Aranda M."/>
            <person name="Bell S.C."/>
            <person name="Webster N.S."/>
        </authorList>
    </citation>
    <scope>NUCLEOTIDE SEQUENCE</scope>
    <source>
        <strain evidence="5">SB0664_bin_43</strain>
    </source>
</reference>
<dbReference type="GO" id="GO:0048194">
    <property type="term" value="P:Golgi vesicle budding"/>
    <property type="evidence" value="ECO:0007669"/>
    <property type="project" value="TreeGrafter"/>
</dbReference>
<sequence>MLPVRATRERGEKTLLTLAEEIILLMLEDESGKFVHVPEHSVSYALSGAVLMDLAFEGKIDTDPERLFVTDREPTGYDLLDSALQDICASEEQHDSRYWVEFFSRKSVDIQRASLDRLCANGILREEENLFLWVFRSRRYPTRDGAVERREVKLRIMSLLFSDEIPEPRDIAIIGLADVCRIFEHLLARPERERVRARINQIRKLELIADTVVTAVREIETRIAQSMTMHPM</sequence>